<dbReference type="InterPro" id="IPR011014">
    <property type="entry name" value="MscS_channel_TM-2"/>
</dbReference>
<comment type="subcellular location">
    <subcellularLocation>
        <location evidence="1">Cell membrane</location>
        <topology evidence="1">Multi-pass membrane protein</topology>
    </subcellularLocation>
</comment>
<dbReference type="InterPro" id="IPR023408">
    <property type="entry name" value="MscS_beta-dom_sf"/>
</dbReference>
<dbReference type="InterPro" id="IPR014710">
    <property type="entry name" value="RmlC-like_jellyroll"/>
</dbReference>
<dbReference type="RefSeq" id="WP_393014677.1">
    <property type="nucleotide sequence ID" value="NZ_JAZAQF010000086.1"/>
</dbReference>
<proteinExistence type="inferred from homology"/>
<dbReference type="InterPro" id="IPR006685">
    <property type="entry name" value="MscS_channel_2nd"/>
</dbReference>
<dbReference type="Proteomes" id="UP001604335">
    <property type="component" value="Unassembled WGS sequence"/>
</dbReference>
<name>A0ABW7CCZ2_9CYAN</name>
<evidence type="ECO:0000313" key="9">
    <source>
        <dbReference type="EMBL" id="MFG3819013.1"/>
    </source>
</evidence>
<dbReference type="Gene3D" id="1.10.287.1260">
    <property type="match status" value="1"/>
</dbReference>
<dbReference type="InterPro" id="IPR010920">
    <property type="entry name" value="LSM_dom_sf"/>
</dbReference>
<organism evidence="9 10">
    <name type="scientific">Limnothrix redekei LRLZ20PSL1</name>
    <dbReference type="NCBI Taxonomy" id="3112953"/>
    <lineage>
        <taxon>Bacteria</taxon>
        <taxon>Bacillati</taxon>
        <taxon>Cyanobacteriota</taxon>
        <taxon>Cyanophyceae</taxon>
        <taxon>Pseudanabaenales</taxon>
        <taxon>Pseudanabaenaceae</taxon>
        <taxon>Limnothrix</taxon>
    </lineage>
</organism>
<dbReference type="SUPFAM" id="SSF82861">
    <property type="entry name" value="Mechanosensitive channel protein MscS (YggB), transmembrane region"/>
    <property type="match status" value="1"/>
</dbReference>
<gene>
    <name evidence="9" type="ORF">VPK24_15330</name>
</gene>
<keyword evidence="6 7" id="KW-0472">Membrane</keyword>
<evidence type="ECO:0000256" key="3">
    <source>
        <dbReference type="ARBA" id="ARBA00022475"/>
    </source>
</evidence>
<dbReference type="PANTHER" id="PTHR30347">
    <property type="entry name" value="POTASSIUM CHANNEL RELATED"/>
    <property type="match status" value="1"/>
</dbReference>
<evidence type="ECO:0000313" key="10">
    <source>
        <dbReference type="Proteomes" id="UP001604335"/>
    </source>
</evidence>
<dbReference type="InterPro" id="IPR018490">
    <property type="entry name" value="cNMP-bd_dom_sf"/>
</dbReference>
<dbReference type="Gene3D" id="3.30.70.100">
    <property type="match status" value="1"/>
</dbReference>
<accession>A0ABW7CCZ2</accession>
<dbReference type="SUPFAM" id="SSF51206">
    <property type="entry name" value="cAMP-binding domain-like"/>
    <property type="match status" value="1"/>
</dbReference>
<dbReference type="InterPro" id="IPR052702">
    <property type="entry name" value="MscS-like_channel"/>
</dbReference>
<dbReference type="InterPro" id="IPR011066">
    <property type="entry name" value="MscS_channel_C_sf"/>
</dbReference>
<dbReference type="Pfam" id="PF00924">
    <property type="entry name" value="MS_channel_2nd"/>
    <property type="match status" value="1"/>
</dbReference>
<dbReference type="PROSITE" id="PS50042">
    <property type="entry name" value="CNMP_BINDING_3"/>
    <property type="match status" value="1"/>
</dbReference>
<dbReference type="Pfam" id="PF21082">
    <property type="entry name" value="MS_channel_3rd"/>
    <property type="match status" value="1"/>
</dbReference>
<feature type="transmembrane region" description="Helical" evidence="7">
    <location>
        <begin position="67"/>
        <end position="84"/>
    </location>
</feature>
<dbReference type="EMBL" id="JAZAQF010000086">
    <property type="protein sequence ID" value="MFG3819013.1"/>
    <property type="molecule type" value="Genomic_DNA"/>
</dbReference>
<dbReference type="SUPFAM" id="SSF82689">
    <property type="entry name" value="Mechanosensitive channel protein MscS (YggB), C-terminal domain"/>
    <property type="match status" value="1"/>
</dbReference>
<keyword evidence="3" id="KW-1003">Cell membrane</keyword>
<dbReference type="SUPFAM" id="SSF50182">
    <property type="entry name" value="Sm-like ribonucleoproteins"/>
    <property type="match status" value="1"/>
</dbReference>
<feature type="domain" description="Cyclic nucleotide-binding" evidence="8">
    <location>
        <begin position="310"/>
        <end position="429"/>
    </location>
</feature>
<evidence type="ECO:0000256" key="7">
    <source>
        <dbReference type="SAM" id="Phobius"/>
    </source>
</evidence>
<keyword evidence="5 7" id="KW-1133">Transmembrane helix</keyword>
<reference evidence="10" key="1">
    <citation type="journal article" date="2024" name="Algal Res.">
        <title>Biochemical, toxicological and genomic investigation of a high-biomass producing Limnothrix strain isolated from Italian shallow drinking water reservoir.</title>
        <authorList>
            <person name="Simonazzi M."/>
            <person name="Shishido T.K."/>
            <person name="Delbaje E."/>
            <person name="Wahlsten M."/>
            <person name="Fewer D.P."/>
            <person name="Sivonen K."/>
            <person name="Pezzolesi L."/>
            <person name="Pistocchi R."/>
        </authorList>
    </citation>
    <scope>NUCLEOTIDE SEQUENCE [LARGE SCALE GENOMIC DNA]</scope>
    <source>
        <strain evidence="10">LRLZ20PSL1</strain>
    </source>
</reference>
<evidence type="ECO:0000259" key="8">
    <source>
        <dbReference type="PROSITE" id="PS50042"/>
    </source>
</evidence>
<sequence length="471" mass="52759">MAALQVAWSQITQVPLFRLGTTPITIGWMIQVALLLLLVSLFTKGLRQLLKNIILKRLGMSEGTRGAVAILFSWSMGALGYVLVLQSMGLQLESFALVISGLGVGIGLGLKELTKNWASGLTLLGEQKLKVGDLIEFNNKLGYIQDISIRSTVIRTFRGSELIVPNSELTNRMVENWSYQDCRSRIEIPLKVVPTSDLSVVTEILLAAAFTHSQILRSPPPKVMFQGFQEGSISLELWAWVDRVDQRAGIRSALHFAIAHGLRQHQIQLAPTLPHWVAAESEPLETEAGAIVPATVPTQPLKDLLRSIGYFQSFTPLEIEFLIQLGYRRQLTTAEILYQQGDGAHEFCIVLKGAIEAIFENQRISRRLFSFTEGEFFGELPLMLNVPYPTTMRAAEPTELFLIHRDGFQLLLNNHPHLLEVISQAMGDRQDVLESYRHHLETAGLLEDSEPKSLMARLQNQLHQWVSHWSA</sequence>
<dbReference type="CDD" id="cd00038">
    <property type="entry name" value="CAP_ED"/>
    <property type="match status" value="1"/>
</dbReference>
<feature type="transmembrane region" description="Helical" evidence="7">
    <location>
        <begin position="26"/>
        <end position="46"/>
    </location>
</feature>
<dbReference type="InterPro" id="IPR049278">
    <property type="entry name" value="MS_channel_C"/>
</dbReference>
<dbReference type="PANTHER" id="PTHR30347:SF1">
    <property type="entry name" value="MECHANOSENSITIVE CHANNEL MSCK"/>
    <property type="match status" value="1"/>
</dbReference>
<keyword evidence="10" id="KW-1185">Reference proteome</keyword>
<protein>
    <submittedName>
        <fullName evidence="9">Mechanosensitive ion channel domain-containing protein</fullName>
    </submittedName>
</protein>
<dbReference type="Pfam" id="PF00027">
    <property type="entry name" value="cNMP_binding"/>
    <property type="match status" value="1"/>
</dbReference>
<dbReference type="InterPro" id="IPR000595">
    <property type="entry name" value="cNMP-bd_dom"/>
</dbReference>
<evidence type="ECO:0000256" key="4">
    <source>
        <dbReference type="ARBA" id="ARBA00022692"/>
    </source>
</evidence>
<keyword evidence="4 7" id="KW-0812">Transmembrane</keyword>
<evidence type="ECO:0000256" key="5">
    <source>
        <dbReference type="ARBA" id="ARBA00022989"/>
    </source>
</evidence>
<dbReference type="SMART" id="SM00100">
    <property type="entry name" value="cNMP"/>
    <property type="match status" value="1"/>
</dbReference>
<dbReference type="Gene3D" id="2.60.120.10">
    <property type="entry name" value="Jelly Rolls"/>
    <property type="match status" value="1"/>
</dbReference>
<evidence type="ECO:0000256" key="2">
    <source>
        <dbReference type="ARBA" id="ARBA00008017"/>
    </source>
</evidence>
<comment type="caution">
    <text evidence="9">The sequence shown here is derived from an EMBL/GenBank/DDBJ whole genome shotgun (WGS) entry which is preliminary data.</text>
</comment>
<evidence type="ECO:0000256" key="1">
    <source>
        <dbReference type="ARBA" id="ARBA00004651"/>
    </source>
</evidence>
<comment type="similarity">
    <text evidence="2">Belongs to the MscS (TC 1.A.23) family.</text>
</comment>
<evidence type="ECO:0000256" key="6">
    <source>
        <dbReference type="ARBA" id="ARBA00023136"/>
    </source>
</evidence>
<dbReference type="Gene3D" id="2.30.30.60">
    <property type="match status" value="1"/>
</dbReference>